<organism evidence="1">
    <name type="scientific">bioreactor metagenome</name>
    <dbReference type="NCBI Taxonomy" id="1076179"/>
    <lineage>
        <taxon>unclassified sequences</taxon>
        <taxon>metagenomes</taxon>
        <taxon>ecological metagenomes</taxon>
    </lineage>
</organism>
<gene>
    <name evidence="1" type="ORF">SDC9_61945</name>
</gene>
<dbReference type="EMBL" id="VSSQ01002464">
    <property type="protein sequence ID" value="MPM15574.1"/>
    <property type="molecule type" value="Genomic_DNA"/>
</dbReference>
<evidence type="ECO:0000313" key="1">
    <source>
        <dbReference type="EMBL" id="MPM15574.1"/>
    </source>
</evidence>
<proteinExistence type="predicted"/>
<sequence>MVPDFSRRAYPRRAAVLRYLYADKARRGGLDPHGGTDSALQAAKRHVHAESQLSFLLGPDHRSQLFRPDCQPVSGRHAAVEPAVLSAGRAGHMGVGAVFGQALWPGPAGVAFCERSAYMDTGSSGFRHLAVLRHLCLRADI</sequence>
<accession>A0A644XNC3</accession>
<reference evidence="1" key="1">
    <citation type="submission" date="2019-08" db="EMBL/GenBank/DDBJ databases">
        <authorList>
            <person name="Kucharzyk K."/>
            <person name="Murdoch R.W."/>
            <person name="Higgins S."/>
            <person name="Loffler F."/>
        </authorList>
    </citation>
    <scope>NUCLEOTIDE SEQUENCE</scope>
</reference>
<protein>
    <submittedName>
        <fullName evidence="1">Uncharacterized protein</fullName>
    </submittedName>
</protein>
<comment type="caution">
    <text evidence="1">The sequence shown here is derived from an EMBL/GenBank/DDBJ whole genome shotgun (WGS) entry which is preliminary data.</text>
</comment>
<name>A0A644XNC3_9ZZZZ</name>
<dbReference type="AlphaFoldDB" id="A0A644XNC3"/>